<accession>A0A317XTI3</accession>
<dbReference type="CDD" id="cd15482">
    <property type="entry name" value="Sialidase_non-viral"/>
    <property type="match status" value="1"/>
</dbReference>
<evidence type="ECO:0000256" key="1">
    <source>
        <dbReference type="SAM" id="SignalP"/>
    </source>
</evidence>
<dbReference type="PANTHER" id="PTHR38792:SF3">
    <property type="entry name" value="BNR_ASP-BOX REPEAT DOMAIN PROTEIN (AFU_ORTHOLOGUE AFUA_7G06430)-RELATED"/>
    <property type="match status" value="1"/>
</dbReference>
<dbReference type="SUPFAM" id="SSF50939">
    <property type="entry name" value="Sialidases"/>
    <property type="match status" value="1"/>
</dbReference>
<organism evidence="2 3">
    <name type="scientific">Testicularia cyperi</name>
    <dbReference type="NCBI Taxonomy" id="1882483"/>
    <lineage>
        <taxon>Eukaryota</taxon>
        <taxon>Fungi</taxon>
        <taxon>Dikarya</taxon>
        <taxon>Basidiomycota</taxon>
        <taxon>Ustilaginomycotina</taxon>
        <taxon>Ustilaginomycetes</taxon>
        <taxon>Ustilaginales</taxon>
        <taxon>Anthracoideaceae</taxon>
        <taxon>Testicularia</taxon>
    </lineage>
</organism>
<dbReference type="OrthoDB" id="2130735at2759"/>
<evidence type="ECO:0000313" key="2">
    <source>
        <dbReference type="EMBL" id="PWZ01228.1"/>
    </source>
</evidence>
<feature type="signal peptide" evidence="1">
    <location>
        <begin position="1"/>
        <end position="18"/>
    </location>
</feature>
<keyword evidence="1" id="KW-0732">Signal</keyword>
<dbReference type="PANTHER" id="PTHR38792">
    <property type="entry name" value="BNR/ASP-BOX REPEAT DOMAIN PROTEIN (AFU_ORTHOLOGUE AFUA_7G06430)-RELATED"/>
    <property type="match status" value="1"/>
</dbReference>
<dbReference type="Proteomes" id="UP000246740">
    <property type="component" value="Unassembled WGS sequence"/>
</dbReference>
<proteinExistence type="predicted"/>
<dbReference type="InParanoid" id="A0A317XTI3"/>
<protein>
    <recommendedName>
        <fullName evidence="4">Oligoxyloglucan reducing end-specific cellobiohydrolase</fullName>
    </recommendedName>
</protein>
<name>A0A317XTI3_9BASI</name>
<feature type="chain" id="PRO_5016410828" description="Oligoxyloglucan reducing end-specific cellobiohydrolase" evidence="1">
    <location>
        <begin position="19"/>
        <end position="383"/>
    </location>
</feature>
<sequence length="383" mass="42193">MLGYIFTLLVAALSVVSATPMDMDKRQTPSPYSNFSKRPVFLPPQNYPLWRSAYARTVQAADGALITTWENYPDVEPDWFPIFRSTDGGVNWSNYSQIRDTQNGWGMRFQPNLHVLEQAFAGYAKGTIIATGVSTPLNLKGPVWIDMYASTDNGKSWSFVSHIIYANGPETIDNGNAAIWEPYTMIYNNQMLIFYSDSRDPAHSQKLSYASSSDLKSWSASKDVIVYSAQGERPGMATIAYSPVSKKYVLMYEYCGSQGCRVHYRSASDPLSFASASDYELNANGSVPVSGPYIIYYKAPGASTGTFIASGSNDARVYLNNDAAASNTWKTVDVGQYPGYSRNKLIFNDNGTSKIHYITGGSYGCQGDCYNFVANGVGDIPTY</sequence>
<dbReference type="Gene3D" id="2.120.10.10">
    <property type="match status" value="1"/>
</dbReference>
<dbReference type="InterPro" id="IPR036278">
    <property type="entry name" value="Sialidase_sf"/>
</dbReference>
<gene>
    <name evidence="2" type="ORF">BCV70DRAFT_216520</name>
</gene>
<evidence type="ECO:0000313" key="3">
    <source>
        <dbReference type="Proteomes" id="UP000246740"/>
    </source>
</evidence>
<evidence type="ECO:0008006" key="4">
    <source>
        <dbReference type="Google" id="ProtNLM"/>
    </source>
</evidence>
<reference evidence="2 3" key="1">
    <citation type="journal article" date="2018" name="Mol. Biol. Evol.">
        <title>Broad Genomic Sampling Reveals a Smut Pathogenic Ancestry of the Fungal Clade Ustilaginomycotina.</title>
        <authorList>
            <person name="Kijpornyongpan T."/>
            <person name="Mondo S.J."/>
            <person name="Barry K."/>
            <person name="Sandor L."/>
            <person name="Lee J."/>
            <person name="Lipzen A."/>
            <person name="Pangilinan J."/>
            <person name="LaButti K."/>
            <person name="Hainaut M."/>
            <person name="Henrissat B."/>
            <person name="Grigoriev I.V."/>
            <person name="Spatafora J.W."/>
            <person name="Aime M.C."/>
        </authorList>
    </citation>
    <scope>NUCLEOTIDE SEQUENCE [LARGE SCALE GENOMIC DNA]</scope>
    <source>
        <strain evidence="2 3">MCA 3645</strain>
    </source>
</reference>
<dbReference type="STRING" id="1882483.A0A317XTI3"/>
<dbReference type="AlphaFoldDB" id="A0A317XTI3"/>
<keyword evidence="3" id="KW-1185">Reference proteome</keyword>
<dbReference type="EMBL" id="KZ819191">
    <property type="protein sequence ID" value="PWZ01228.1"/>
    <property type="molecule type" value="Genomic_DNA"/>
</dbReference>